<name>A0A1R4IR24_9ACTN</name>
<gene>
    <name evidence="2" type="ORF">FM114_03170</name>
</gene>
<dbReference type="Pfam" id="PF13630">
    <property type="entry name" value="SdpI"/>
    <property type="match status" value="1"/>
</dbReference>
<dbReference type="RefSeq" id="WP_094763747.1">
    <property type="nucleotide sequence ID" value="NZ_FUKQ01000011.1"/>
</dbReference>
<reference evidence="2 3" key="1">
    <citation type="submission" date="2017-02" db="EMBL/GenBank/DDBJ databases">
        <authorList>
            <person name="Peterson S.W."/>
        </authorList>
    </citation>
    <scope>NUCLEOTIDE SEQUENCE [LARGE SCALE GENOMIC DNA]</scope>
    <source>
        <strain evidence="2 3">LSP_Lj1</strain>
    </source>
</reference>
<feature type="transmembrane region" description="Helical" evidence="1">
    <location>
        <begin position="85"/>
        <end position="104"/>
    </location>
</feature>
<evidence type="ECO:0000313" key="3">
    <source>
        <dbReference type="Proteomes" id="UP000188342"/>
    </source>
</evidence>
<dbReference type="STRING" id="1255658.FM114_03170"/>
<organism evidence="2 3">
    <name type="scientific">Luteococcus japonicus LSP_Lj1</name>
    <dbReference type="NCBI Taxonomy" id="1255658"/>
    <lineage>
        <taxon>Bacteria</taxon>
        <taxon>Bacillati</taxon>
        <taxon>Actinomycetota</taxon>
        <taxon>Actinomycetes</taxon>
        <taxon>Propionibacteriales</taxon>
        <taxon>Propionibacteriaceae</taxon>
        <taxon>Luteococcus</taxon>
    </lineage>
</organism>
<keyword evidence="1" id="KW-0472">Membrane</keyword>
<dbReference type="Proteomes" id="UP000188342">
    <property type="component" value="Unassembled WGS sequence"/>
</dbReference>
<dbReference type="AlphaFoldDB" id="A0A1R4IR24"/>
<accession>A0A1R4IR24</accession>
<evidence type="ECO:0000256" key="1">
    <source>
        <dbReference type="SAM" id="Phobius"/>
    </source>
</evidence>
<dbReference type="EMBL" id="FUKQ01000011">
    <property type="protein sequence ID" value="SJN22159.1"/>
    <property type="molecule type" value="Genomic_DNA"/>
</dbReference>
<evidence type="ECO:0008006" key="4">
    <source>
        <dbReference type="Google" id="ProtNLM"/>
    </source>
</evidence>
<proteinExistence type="predicted"/>
<protein>
    <recommendedName>
        <fullName evidence="4">SdpI/YhfL protein family</fullName>
    </recommendedName>
</protein>
<sequence length="119" mass="11828">MGSSVLLASVMLVLGSLAAGISLQAGSRRLKPGSVLGIRTPSTSRSDEAWHSAQAAASRWLGRAASVLVVGGLVLLAMIGAGATVVGVNLVAVPLFVCVVWCFVKAVAAAEKAAATAEG</sequence>
<keyword evidence="1" id="KW-1133">Transmembrane helix</keyword>
<dbReference type="InterPro" id="IPR025962">
    <property type="entry name" value="SdpI/YhfL"/>
</dbReference>
<dbReference type="OrthoDB" id="4422940at2"/>
<keyword evidence="1" id="KW-0812">Transmembrane</keyword>
<feature type="transmembrane region" description="Helical" evidence="1">
    <location>
        <begin position="60"/>
        <end position="79"/>
    </location>
</feature>
<evidence type="ECO:0000313" key="2">
    <source>
        <dbReference type="EMBL" id="SJN22159.1"/>
    </source>
</evidence>
<keyword evidence="3" id="KW-1185">Reference proteome</keyword>
<feature type="transmembrane region" description="Helical" evidence="1">
    <location>
        <begin position="6"/>
        <end position="23"/>
    </location>
</feature>